<keyword evidence="8" id="KW-1185">Reference proteome</keyword>
<protein>
    <submittedName>
        <fullName evidence="7">DUF445 family protein</fullName>
    </submittedName>
</protein>
<dbReference type="Pfam" id="PF04286">
    <property type="entry name" value="DUF445"/>
    <property type="match status" value="1"/>
</dbReference>
<evidence type="ECO:0000256" key="3">
    <source>
        <dbReference type="ARBA" id="ARBA00022692"/>
    </source>
</evidence>
<name>A0A934QTD0_9PSEU</name>
<sequence>MDEYLRGIADDFLRYWPVYCSIPLVAALIGYVTKLVAIRMMFRPLNFVGLKFRHKPVVGWQGIVPKRAARMASIACDTMTQQLVSPREVIERLDPERIAKEIERPLLAAAEEIVTDIAAEYQPGLWEALPDGVRRLVVKRVQAEAPKMVAAVMEAIKDDVDSVFDLKGMVVTSLVKDKELLNRIFQEAGHKEFRFIARSGLLFGGLIGIVQMVVWLVFRIPLIMPLFGLFIGWFTDWLALKMIFRPKQPTRYLGLFEWQGLFLKRRAEVSEAYAALIAKEIITPHNVIEAVLRGPFSDKVVTLIQRQVDEELAKQASFAKPLVVMAVGSRRYQEMKVRIAEQIMARLPETLHYIEDYAEDAMDIRNTLVTKMKQLDADEFEGLLRPAFQQDEWILILTGALLGAACGELQVQLVLHLTS</sequence>
<evidence type="ECO:0000256" key="6">
    <source>
        <dbReference type="SAM" id="Phobius"/>
    </source>
</evidence>
<evidence type="ECO:0000256" key="4">
    <source>
        <dbReference type="ARBA" id="ARBA00022989"/>
    </source>
</evidence>
<evidence type="ECO:0000256" key="2">
    <source>
        <dbReference type="ARBA" id="ARBA00008053"/>
    </source>
</evidence>
<keyword evidence="3 6" id="KW-0812">Transmembrane</keyword>
<feature type="transmembrane region" description="Helical" evidence="6">
    <location>
        <begin position="12"/>
        <end position="33"/>
    </location>
</feature>
<organism evidence="7 8">
    <name type="scientific">Prauserella cavernicola</name>
    <dbReference type="NCBI Taxonomy" id="2800127"/>
    <lineage>
        <taxon>Bacteria</taxon>
        <taxon>Bacillati</taxon>
        <taxon>Actinomycetota</taxon>
        <taxon>Actinomycetes</taxon>
        <taxon>Pseudonocardiales</taxon>
        <taxon>Pseudonocardiaceae</taxon>
        <taxon>Prauserella</taxon>
    </lineage>
</organism>
<dbReference type="GO" id="GO:0012505">
    <property type="term" value="C:endomembrane system"/>
    <property type="evidence" value="ECO:0007669"/>
    <property type="project" value="UniProtKB-SubCell"/>
</dbReference>
<keyword evidence="5 6" id="KW-0472">Membrane</keyword>
<dbReference type="PANTHER" id="PTHR35791">
    <property type="entry name" value="UPF0754 MEMBRANE PROTEIN YHEB"/>
    <property type="match status" value="1"/>
</dbReference>
<proteinExistence type="inferred from homology"/>
<comment type="similarity">
    <text evidence="2">Belongs to the UPF0754 family.</text>
</comment>
<feature type="transmembrane region" description="Helical" evidence="6">
    <location>
        <begin position="224"/>
        <end position="244"/>
    </location>
</feature>
<comment type="caution">
    <text evidence="7">The sequence shown here is derived from an EMBL/GenBank/DDBJ whole genome shotgun (WGS) entry which is preliminary data.</text>
</comment>
<keyword evidence="4 6" id="KW-1133">Transmembrane helix</keyword>
<dbReference type="PANTHER" id="PTHR35791:SF1">
    <property type="entry name" value="UPF0754 MEMBRANE PROTEIN YHEB"/>
    <property type="match status" value="1"/>
</dbReference>
<evidence type="ECO:0000313" key="8">
    <source>
        <dbReference type="Proteomes" id="UP000635245"/>
    </source>
</evidence>
<dbReference type="InterPro" id="IPR007383">
    <property type="entry name" value="DUF445"/>
</dbReference>
<reference evidence="7" key="1">
    <citation type="submission" date="2020-12" db="EMBL/GenBank/DDBJ databases">
        <title>Prauserella sp. ASG 168, a novel actinomycete isolated from cave rock.</title>
        <authorList>
            <person name="Suriyachadkun C."/>
        </authorList>
    </citation>
    <scope>NUCLEOTIDE SEQUENCE</scope>
    <source>
        <strain evidence="7">ASG 168</strain>
    </source>
</reference>
<dbReference type="Proteomes" id="UP000635245">
    <property type="component" value="Unassembled WGS sequence"/>
</dbReference>
<evidence type="ECO:0000256" key="5">
    <source>
        <dbReference type="ARBA" id="ARBA00023136"/>
    </source>
</evidence>
<gene>
    <name evidence="7" type="ORF">JHE00_13275</name>
</gene>
<evidence type="ECO:0000313" key="7">
    <source>
        <dbReference type="EMBL" id="MBK1785299.1"/>
    </source>
</evidence>
<accession>A0A934QTD0</accession>
<comment type="subcellular location">
    <subcellularLocation>
        <location evidence="1">Endomembrane system</location>
    </subcellularLocation>
</comment>
<dbReference type="RefSeq" id="WP_200318373.1">
    <property type="nucleotide sequence ID" value="NZ_JAENJH010000003.1"/>
</dbReference>
<evidence type="ECO:0000256" key="1">
    <source>
        <dbReference type="ARBA" id="ARBA00004308"/>
    </source>
</evidence>
<dbReference type="AlphaFoldDB" id="A0A934QTD0"/>
<feature type="transmembrane region" description="Helical" evidence="6">
    <location>
        <begin position="200"/>
        <end position="218"/>
    </location>
</feature>
<dbReference type="EMBL" id="JAENJH010000003">
    <property type="protein sequence ID" value="MBK1785299.1"/>
    <property type="molecule type" value="Genomic_DNA"/>
</dbReference>